<evidence type="ECO:0000313" key="2">
    <source>
        <dbReference type="EMBL" id="TCI07663.1"/>
    </source>
</evidence>
<feature type="transmembrane region" description="Helical" evidence="1">
    <location>
        <begin position="38"/>
        <end position="57"/>
    </location>
</feature>
<organism evidence="2 3">
    <name type="scientific">Dyella soli</name>
    <dbReference type="NCBI Taxonomy" id="522319"/>
    <lineage>
        <taxon>Bacteria</taxon>
        <taxon>Pseudomonadati</taxon>
        <taxon>Pseudomonadota</taxon>
        <taxon>Gammaproteobacteria</taxon>
        <taxon>Lysobacterales</taxon>
        <taxon>Rhodanobacteraceae</taxon>
        <taxon>Dyella</taxon>
    </lineage>
</organism>
<feature type="transmembrane region" description="Helical" evidence="1">
    <location>
        <begin position="64"/>
        <end position="86"/>
    </location>
</feature>
<protein>
    <recommendedName>
        <fullName evidence="4">Vitamin B12 transport system permease protein</fullName>
    </recommendedName>
</protein>
<comment type="caution">
    <text evidence="2">The sequence shown here is derived from an EMBL/GenBank/DDBJ whole genome shotgun (WGS) entry which is preliminary data.</text>
</comment>
<keyword evidence="3" id="KW-1185">Reference proteome</keyword>
<proteinExistence type="predicted"/>
<accession>A0A4R0YPG1</accession>
<sequence>MSARNPLVVLFSVFSALMLGMAAGAVWMLPTLYMQRPLPFLAIPFGWMLGRAIRSWIRPDRQGATVLAILATMLACAYVGVLTSAARIAGSMGLGLVDAMKTAGFGLLWQLTRLNWSGQDWVWFCAGVALAAVAAGRPARQRSQAG</sequence>
<keyword evidence="1" id="KW-1133">Transmembrane helix</keyword>
<reference evidence="2 3" key="1">
    <citation type="submission" date="2019-02" db="EMBL/GenBank/DDBJ databases">
        <title>Dyella amyloliquefaciens sp. nov., isolated from forest soil.</title>
        <authorList>
            <person name="Gao Z.-H."/>
            <person name="Qiu L.-H."/>
        </authorList>
    </citation>
    <scope>NUCLEOTIDE SEQUENCE [LARGE SCALE GENOMIC DNA]</scope>
    <source>
        <strain evidence="2 3">KACC 12747</strain>
    </source>
</reference>
<dbReference type="Proteomes" id="UP000291822">
    <property type="component" value="Unassembled WGS sequence"/>
</dbReference>
<name>A0A4R0YPG1_9GAMM</name>
<dbReference type="AlphaFoldDB" id="A0A4R0YPG1"/>
<evidence type="ECO:0008006" key="4">
    <source>
        <dbReference type="Google" id="ProtNLM"/>
    </source>
</evidence>
<keyword evidence="1" id="KW-0472">Membrane</keyword>
<keyword evidence="1" id="KW-0812">Transmembrane</keyword>
<evidence type="ECO:0000256" key="1">
    <source>
        <dbReference type="SAM" id="Phobius"/>
    </source>
</evidence>
<feature type="transmembrane region" description="Helical" evidence="1">
    <location>
        <begin position="121"/>
        <end position="139"/>
    </location>
</feature>
<dbReference type="EMBL" id="SJTG01000004">
    <property type="protein sequence ID" value="TCI07663.1"/>
    <property type="molecule type" value="Genomic_DNA"/>
</dbReference>
<dbReference type="RefSeq" id="WP_131152395.1">
    <property type="nucleotide sequence ID" value="NZ_SJTG01000004.1"/>
</dbReference>
<evidence type="ECO:0000313" key="3">
    <source>
        <dbReference type="Proteomes" id="UP000291822"/>
    </source>
</evidence>
<gene>
    <name evidence="2" type="ORF">EZM97_23545</name>
</gene>